<gene>
    <name evidence="3" type="ORF">TG4357_03134</name>
</gene>
<dbReference type="AlphaFoldDB" id="A0A0P1G6F3"/>
<dbReference type="OrthoDB" id="7684399at2"/>
<feature type="chain" id="PRO_5006063108" description="Surface lipoprotein assembly modifier C-terminal domain-containing protein" evidence="1">
    <location>
        <begin position="31"/>
        <end position="467"/>
    </location>
</feature>
<sequence length="467" mass="51372">MMTRSATIFKAGVRVFLLALSLLAAAPGWADPQDTVRLSIPKARDIALGALQSGQPNLALQLASGLLRRDPHDAQAHFIIARALMQLKQPRDGRRAAALAYRHARTRQEKFQASQLAAKLSLDGKQNGLAQLWLRRSLLHLPAEDLRPRVIEDYKILRQITPWTVSAQFSLAPSNNLNNGTDSPYNFIDGLPVVGVLSDDAQALSGLRCTAYLRYSRRLSGSKRHETRLIASYYAQRVRLSQDARALAPAAENGDYAYDHLELGLEHRTKAGTGLVTLDGGVGRSWYGGAPYQWVMQAGIAKDFKLTEGSGLRLSARLLRRLPDRASLRPVDEVDLRAEYGTTLVSGDRINLGLTLSDAQSATRNSRQQQATGYIGYRFAKPLGPVTVSASLGASLRRYPDYALGLLVVPGGREDEMLFGAVDFSFRKLDYAGFVPTLKVQARKTRSNVSRFETNEMSVSFGIKSSF</sequence>
<organism evidence="3 4">
    <name type="scientific">Thalassovita gelatinovora</name>
    <name type="common">Thalassobius gelatinovorus</name>
    <dbReference type="NCBI Taxonomy" id="53501"/>
    <lineage>
        <taxon>Bacteria</taxon>
        <taxon>Pseudomonadati</taxon>
        <taxon>Pseudomonadota</taxon>
        <taxon>Alphaproteobacteria</taxon>
        <taxon>Rhodobacterales</taxon>
        <taxon>Roseobacteraceae</taxon>
        <taxon>Thalassovita</taxon>
    </lineage>
</organism>
<dbReference type="Gene3D" id="1.25.40.10">
    <property type="entry name" value="Tetratricopeptide repeat domain"/>
    <property type="match status" value="1"/>
</dbReference>
<proteinExistence type="predicted"/>
<evidence type="ECO:0000256" key="1">
    <source>
        <dbReference type="SAM" id="SignalP"/>
    </source>
</evidence>
<feature type="signal peptide" evidence="1">
    <location>
        <begin position="1"/>
        <end position="30"/>
    </location>
</feature>
<dbReference type="InterPro" id="IPR011990">
    <property type="entry name" value="TPR-like_helical_dom_sf"/>
</dbReference>
<reference evidence="3 4" key="1">
    <citation type="submission" date="2015-09" db="EMBL/GenBank/DDBJ databases">
        <authorList>
            <consortium name="Swine Surveillance"/>
        </authorList>
    </citation>
    <scope>NUCLEOTIDE SEQUENCE [LARGE SCALE GENOMIC DNA]</scope>
    <source>
        <strain evidence="3 4">CECT 4357</strain>
    </source>
</reference>
<keyword evidence="1" id="KW-0732">Signal</keyword>
<dbReference type="SUPFAM" id="SSF48452">
    <property type="entry name" value="TPR-like"/>
    <property type="match status" value="1"/>
</dbReference>
<evidence type="ECO:0000313" key="3">
    <source>
        <dbReference type="EMBL" id="CUH67660.1"/>
    </source>
</evidence>
<dbReference type="STRING" id="53501.SAMN04488043_101126"/>
<dbReference type="Proteomes" id="UP000051587">
    <property type="component" value="Unassembled WGS sequence"/>
</dbReference>
<dbReference type="Pfam" id="PF04575">
    <property type="entry name" value="SlipAM"/>
    <property type="match status" value="1"/>
</dbReference>
<name>A0A0P1G6F3_THAGE</name>
<dbReference type="EMBL" id="CYSA01000026">
    <property type="protein sequence ID" value="CUH67660.1"/>
    <property type="molecule type" value="Genomic_DNA"/>
</dbReference>
<evidence type="ECO:0000259" key="2">
    <source>
        <dbReference type="Pfam" id="PF04575"/>
    </source>
</evidence>
<keyword evidence="4" id="KW-1185">Reference proteome</keyword>
<protein>
    <recommendedName>
        <fullName evidence="2">Surface lipoprotein assembly modifier C-terminal domain-containing protein</fullName>
    </recommendedName>
</protein>
<accession>A0A0P1G6F3</accession>
<evidence type="ECO:0000313" key="4">
    <source>
        <dbReference type="Proteomes" id="UP000051587"/>
    </source>
</evidence>
<feature type="domain" description="Surface lipoprotein assembly modifier C-terminal" evidence="2">
    <location>
        <begin position="356"/>
        <end position="455"/>
    </location>
</feature>
<dbReference type="InterPro" id="IPR007655">
    <property type="entry name" value="Slam_C"/>
</dbReference>
<dbReference type="RefSeq" id="WP_058263811.1">
    <property type="nucleotide sequence ID" value="NZ_CP051181.1"/>
</dbReference>